<dbReference type="SUPFAM" id="SSF53328">
    <property type="entry name" value="Formyltransferase"/>
    <property type="match status" value="1"/>
</dbReference>
<proteinExistence type="predicted"/>
<dbReference type="Pfam" id="PF00551">
    <property type="entry name" value="Formyl_trans_N"/>
    <property type="match status" value="1"/>
</dbReference>
<dbReference type="OrthoDB" id="1092294at2"/>
<dbReference type="Proteomes" id="UP000279972">
    <property type="component" value="Chromosome"/>
</dbReference>
<organism evidence="3 4">
    <name type="scientific">Chryseobacterium lactis</name>
    <dbReference type="NCBI Taxonomy" id="1241981"/>
    <lineage>
        <taxon>Bacteria</taxon>
        <taxon>Pseudomonadati</taxon>
        <taxon>Bacteroidota</taxon>
        <taxon>Flavobacteriia</taxon>
        <taxon>Flavobacteriales</taxon>
        <taxon>Weeksellaceae</taxon>
        <taxon>Chryseobacterium group</taxon>
        <taxon>Chryseobacterium</taxon>
    </lineage>
</organism>
<gene>
    <name evidence="3" type="ORF">C1637_22255</name>
    <name evidence="2" type="ORF">EG342_25215</name>
</gene>
<evidence type="ECO:0000259" key="1">
    <source>
        <dbReference type="Pfam" id="PF00551"/>
    </source>
</evidence>
<evidence type="ECO:0000313" key="2">
    <source>
        <dbReference type="EMBL" id="AZA85005.1"/>
    </source>
</evidence>
<accession>A0A3G6RNI9</accession>
<dbReference type="GO" id="GO:0004479">
    <property type="term" value="F:methionyl-tRNA formyltransferase activity"/>
    <property type="evidence" value="ECO:0007669"/>
    <property type="project" value="TreeGrafter"/>
</dbReference>
<evidence type="ECO:0000313" key="3">
    <source>
        <dbReference type="EMBL" id="PNW11542.1"/>
    </source>
</evidence>
<dbReference type="PANTHER" id="PTHR11138">
    <property type="entry name" value="METHIONYL-TRNA FORMYLTRANSFERASE"/>
    <property type="match status" value="1"/>
</dbReference>
<feature type="domain" description="Formyl transferase N-terminal" evidence="1">
    <location>
        <begin position="60"/>
        <end position="175"/>
    </location>
</feature>
<evidence type="ECO:0000313" key="4">
    <source>
        <dbReference type="Proteomes" id="UP000236262"/>
    </source>
</evidence>
<dbReference type="InterPro" id="IPR036477">
    <property type="entry name" value="Formyl_transf_N_sf"/>
</dbReference>
<dbReference type="InterPro" id="IPR002376">
    <property type="entry name" value="Formyl_transf_N"/>
</dbReference>
<dbReference type="AlphaFoldDB" id="A0A3G6RNI9"/>
<sequence>MRYAFAGDRKISCDILNILINKGFNPSALMVTDGETSSHSDELIQISKLSDSLILKGKKDLNDLEKLRLLENLDLDYIIGIHYPYIISSQLLNIPKIGFLNLHPAYLPYNKGWNTPSWAIMDKTDYGATLHFMTEALDKGDIIHQKKLEVAPNDTANTLYQKALDLEKEVFTEALEDIVSLNPPRSVQKEEGTSYKKKDLEKIREFDLEERVIVKDFLDKLRALSTNSNDELAYFNDSNKKIGVKIEFFNLD</sequence>
<keyword evidence="5" id="KW-1185">Reference proteome</keyword>
<dbReference type="PANTHER" id="PTHR11138:SF5">
    <property type="entry name" value="METHIONYL-TRNA FORMYLTRANSFERASE, MITOCHONDRIAL"/>
    <property type="match status" value="1"/>
</dbReference>
<dbReference type="CDD" id="cd08369">
    <property type="entry name" value="FMT_core"/>
    <property type="match status" value="1"/>
</dbReference>
<dbReference type="Proteomes" id="UP000236262">
    <property type="component" value="Unassembled WGS sequence"/>
</dbReference>
<dbReference type="GO" id="GO:0005829">
    <property type="term" value="C:cytosol"/>
    <property type="evidence" value="ECO:0007669"/>
    <property type="project" value="TreeGrafter"/>
</dbReference>
<reference evidence="3 4" key="1">
    <citation type="submission" date="2018-01" db="EMBL/GenBank/DDBJ databases">
        <title>Draft genome sequences of Chryseobacterium lactis NCTC11390, Chryseobacterium oncorhynchi 701B-08, and Chryseobacterium viscerum 687B-08.</title>
        <authorList>
            <person name="Jeong J.-J."/>
            <person name="Lee Y.J."/>
            <person name="Park B."/>
            <person name="Choi I.-G."/>
            <person name="Kim K.D."/>
        </authorList>
    </citation>
    <scope>NUCLEOTIDE SEQUENCE [LARGE SCALE GENOMIC DNA]</scope>
    <source>
        <strain evidence="3 4">NCTC11390</strain>
    </source>
</reference>
<protein>
    <recommendedName>
        <fullName evidence="1">Formyl transferase N-terminal domain-containing protein</fullName>
    </recommendedName>
</protein>
<dbReference type="PROSITE" id="PS00373">
    <property type="entry name" value="GART"/>
    <property type="match status" value="1"/>
</dbReference>
<evidence type="ECO:0000313" key="5">
    <source>
        <dbReference type="Proteomes" id="UP000279972"/>
    </source>
</evidence>
<dbReference type="KEGG" id="clac:EG342_25215"/>
<reference evidence="2 5" key="2">
    <citation type="submission" date="2018-11" db="EMBL/GenBank/DDBJ databases">
        <title>Proposal to divide the Flavobacteriaceae and reorganize its genera based on Amino Acid Identity values calculated from whole genome sequences.</title>
        <authorList>
            <person name="Nicholson A.C."/>
            <person name="Gulvik C.A."/>
            <person name="Whitney A.M."/>
            <person name="Humrighouse B.W."/>
            <person name="Bell M."/>
            <person name="Holmes B."/>
            <person name="Steigerwalt A.G."/>
            <person name="Villarma A."/>
            <person name="Sheth M."/>
            <person name="Batra D."/>
            <person name="Pryor J."/>
            <person name="Bernardet J.-F."/>
            <person name="Hugo C."/>
            <person name="Kampfer P."/>
            <person name="Newman J."/>
            <person name="McQuiston J.R."/>
        </authorList>
    </citation>
    <scope>NUCLEOTIDE SEQUENCE [LARGE SCALE GENOMIC DNA]</scope>
    <source>
        <strain evidence="2 5">KC_1864</strain>
    </source>
</reference>
<dbReference type="EMBL" id="CP033924">
    <property type="protein sequence ID" value="AZA85005.1"/>
    <property type="molecule type" value="Genomic_DNA"/>
</dbReference>
<name>A0A3G6RNI9_CHRLC</name>
<dbReference type="Gene3D" id="3.40.50.12230">
    <property type="match status" value="1"/>
</dbReference>
<dbReference type="RefSeq" id="WP_103293855.1">
    <property type="nucleotide sequence ID" value="NZ_CP033924.1"/>
</dbReference>
<dbReference type="EMBL" id="PPEH01000012">
    <property type="protein sequence ID" value="PNW11542.1"/>
    <property type="molecule type" value="Genomic_DNA"/>
</dbReference>
<dbReference type="InterPro" id="IPR001555">
    <property type="entry name" value="GART_AS"/>
</dbReference>